<comment type="caution">
    <text evidence="4">The sequence shown here is derived from an EMBL/GenBank/DDBJ whole genome shotgun (WGS) entry which is preliminary data.</text>
</comment>
<evidence type="ECO:0000256" key="2">
    <source>
        <dbReference type="ARBA" id="ARBA00023315"/>
    </source>
</evidence>
<dbReference type="EMBL" id="JAOWKZ010000001">
    <property type="protein sequence ID" value="MCV2871229.1"/>
    <property type="molecule type" value="Genomic_DNA"/>
</dbReference>
<dbReference type="RefSeq" id="WP_263738413.1">
    <property type="nucleotide sequence ID" value="NZ_JAOWKZ010000001.1"/>
</dbReference>
<dbReference type="PROSITE" id="PS51186">
    <property type="entry name" value="GNAT"/>
    <property type="match status" value="1"/>
</dbReference>
<keyword evidence="1 4" id="KW-0808">Transferase</keyword>
<dbReference type="InterPro" id="IPR050832">
    <property type="entry name" value="Bact_Acetyltransf"/>
</dbReference>
<protein>
    <submittedName>
        <fullName evidence="4">GNAT family N-acetyltransferase</fullName>
        <ecNumber evidence="4">2.3.1.-</ecNumber>
    </submittedName>
</protein>
<proteinExistence type="predicted"/>
<keyword evidence="5" id="KW-1185">Reference proteome</keyword>
<dbReference type="InterPro" id="IPR016181">
    <property type="entry name" value="Acyl_CoA_acyltransferase"/>
</dbReference>
<reference evidence="4 5" key="1">
    <citation type="submission" date="2022-10" db="EMBL/GenBank/DDBJ databases">
        <title>Defluviimonas sp. nov., isolated from ocean surface sediments.</title>
        <authorList>
            <person name="He W."/>
            <person name="Wang L."/>
            <person name="Zhang D.-F."/>
        </authorList>
    </citation>
    <scope>NUCLEOTIDE SEQUENCE [LARGE SCALE GENOMIC DNA]</scope>
    <source>
        <strain evidence="4 5">WL0050</strain>
    </source>
</reference>
<dbReference type="Gene3D" id="3.40.630.30">
    <property type="match status" value="1"/>
</dbReference>
<dbReference type="CDD" id="cd04301">
    <property type="entry name" value="NAT_SF"/>
    <property type="match status" value="1"/>
</dbReference>
<name>A0ABT2ZJD0_9RHOB</name>
<dbReference type="InterPro" id="IPR000182">
    <property type="entry name" value="GNAT_dom"/>
</dbReference>
<gene>
    <name evidence="4" type="ORF">OEZ71_02850</name>
</gene>
<dbReference type="Proteomes" id="UP001652564">
    <property type="component" value="Unassembled WGS sequence"/>
</dbReference>
<evidence type="ECO:0000259" key="3">
    <source>
        <dbReference type="PROSITE" id="PS51186"/>
    </source>
</evidence>
<sequence length="174" mass="19058">MTDLVRTRPARPDDAGAMCAILNAIIAKGGTTAHQRPFDEARMLAHYIRPPRLISCTVAEDAGRLLGFQHLEWCDPDWPGPGKLPADWAVIASFVADGEQGRGIGKALWSVTRIAAETAGVRTIDATIRTDNTAGLRYYSGSGFADYDRLVALPLRDGTRVDRQRKRFDLPPRG</sequence>
<keyword evidence="2 4" id="KW-0012">Acyltransferase</keyword>
<dbReference type="Pfam" id="PF00583">
    <property type="entry name" value="Acetyltransf_1"/>
    <property type="match status" value="1"/>
</dbReference>
<dbReference type="SUPFAM" id="SSF55729">
    <property type="entry name" value="Acyl-CoA N-acyltransferases (Nat)"/>
    <property type="match status" value="1"/>
</dbReference>
<dbReference type="PANTHER" id="PTHR43877">
    <property type="entry name" value="AMINOALKYLPHOSPHONATE N-ACETYLTRANSFERASE-RELATED-RELATED"/>
    <property type="match status" value="1"/>
</dbReference>
<dbReference type="GO" id="GO:0016746">
    <property type="term" value="F:acyltransferase activity"/>
    <property type="evidence" value="ECO:0007669"/>
    <property type="project" value="UniProtKB-KW"/>
</dbReference>
<organism evidence="4 5">
    <name type="scientific">Albidovulum litorale</name>
    <dbReference type="NCBI Taxonomy" id="2984134"/>
    <lineage>
        <taxon>Bacteria</taxon>
        <taxon>Pseudomonadati</taxon>
        <taxon>Pseudomonadota</taxon>
        <taxon>Alphaproteobacteria</taxon>
        <taxon>Rhodobacterales</taxon>
        <taxon>Paracoccaceae</taxon>
        <taxon>Albidovulum</taxon>
    </lineage>
</organism>
<evidence type="ECO:0000313" key="5">
    <source>
        <dbReference type="Proteomes" id="UP001652564"/>
    </source>
</evidence>
<feature type="domain" description="N-acetyltransferase" evidence="3">
    <location>
        <begin position="5"/>
        <end position="171"/>
    </location>
</feature>
<evidence type="ECO:0000313" key="4">
    <source>
        <dbReference type="EMBL" id="MCV2871229.1"/>
    </source>
</evidence>
<accession>A0ABT2ZJD0</accession>
<dbReference type="EC" id="2.3.1.-" evidence="4"/>
<evidence type="ECO:0000256" key="1">
    <source>
        <dbReference type="ARBA" id="ARBA00022679"/>
    </source>
</evidence>